<protein>
    <submittedName>
        <fullName evidence="1">Uncharacterized protein</fullName>
    </submittedName>
</protein>
<dbReference type="AlphaFoldDB" id="A0A368H0E3"/>
<reference evidence="1 2" key="1">
    <citation type="submission" date="2014-10" db="EMBL/GenBank/DDBJ databases">
        <title>Draft genome of the hookworm Ancylostoma caninum.</title>
        <authorList>
            <person name="Mitreva M."/>
        </authorList>
    </citation>
    <scope>NUCLEOTIDE SEQUENCE [LARGE SCALE GENOMIC DNA]</scope>
    <source>
        <strain evidence="1 2">Baltimore</strain>
    </source>
</reference>
<dbReference type="EMBL" id="JOJR01000027">
    <property type="protein sequence ID" value="RCN50082.1"/>
    <property type="molecule type" value="Genomic_DNA"/>
</dbReference>
<keyword evidence="2" id="KW-1185">Reference proteome</keyword>
<evidence type="ECO:0000313" key="2">
    <source>
        <dbReference type="Proteomes" id="UP000252519"/>
    </source>
</evidence>
<organism evidence="1 2">
    <name type="scientific">Ancylostoma caninum</name>
    <name type="common">Dog hookworm</name>
    <dbReference type="NCBI Taxonomy" id="29170"/>
    <lineage>
        <taxon>Eukaryota</taxon>
        <taxon>Metazoa</taxon>
        <taxon>Ecdysozoa</taxon>
        <taxon>Nematoda</taxon>
        <taxon>Chromadorea</taxon>
        <taxon>Rhabditida</taxon>
        <taxon>Rhabditina</taxon>
        <taxon>Rhabditomorpha</taxon>
        <taxon>Strongyloidea</taxon>
        <taxon>Ancylostomatidae</taxon>
        <taxon>Ancylostomatinae</taxon>
        <taxon>Ancylostoma</taxon>
    </lineage>
</organism>
<gene>
    <name evidence="1" type="ORF">ANCCAN_03913</name>
</gene>
<comment type="caution">
    <text evidence="1">The sequence shown here is derived from an EMBL/GenBank/DDBJ whole genome shotgun (WGS) entry which is preliminary data.</text>
</comment>
<proteinExistence type="predicted"/>
<dbReference type="Proteomes" id="UP000252519">
    <property type="component" value="Unassembled WGS sequence"/>
</dbReference>
<accession>A0A368H0E3</accession>
<sequence>MNFISERFRFRGPFEDISLATVEECSARLQLVKSNYNIKHMNGVLEKFGATEKAQCLLCGRNYYGILMLEHCLGKEHIQKVYKNGRFFSERDKSKLLEMLDSIERNATGGWS</sequence>
<evidence type="ECO:0000313" key="1">
    <source>
        <dbReference type="EMBL" id="RCN50082.1"/>
    </source>
</evidence>
<name>A0A368H0E3_ANCCA</name>